<feature type="transmembrane region" description="Helical" evidence="2">
    <location>
        <begin position="72"/>
        <end position="92"/>
    </location>
</feature>
<comment type="caution">
    <text evidence="4">The sequence shown here is derived from an EMBL/GenBank/DDBJ whole genome shotgun (WGS) entry which is preliminary data.</text>
</comment>
<name>A0ABP5RBR9_9ACTN</name>
<dbReference type="Proteomes" id="UP001500305">
    <property type="component" value="Unassembled WGS sequence"/>
</dbReference>
<reference evidence="5" key="1">
    <citation type="journal article" date="2019" name="Int. J. Syst. Evol. Microbiol.">
        <title>The Global Catalogue of Microorganisms (GCM) 10K type strain sequencing project: providing services to taxonomists for standard genome sequencing and annotation.</title>
        <authorList>
            <consortium name="The Broad Institute Genomics Platform"/>
            <consortium name="The Broad Institute Genome Sequencing Center for Infectious Disease"/>
            <person name="Wu L."/>
            <person name="Ma J."/>
        </authorList>
    </citation>
    <scope>NUCLEOTIDE SEQUENCE [LARGE SCALE GENOMIC DNA]</scope>
    <source>
        <strain evidence="5">JCM 7356</strain>
    </source>
</reference>
<organism evidence="4 5">
    <name type="scientific">Kitasatospora cystarginea</name>
    <dbReference type="NCBI Taxonomy" id="58350"/>
    <lineage>
        <taxon>Bacteria</taxon>
        <taxon>Bacillati</taxon>
        <taxon>Actinomycetota</taxon>
        <taxon>Actinomycetes</taxon>
        <taxon>Kitasatosporales</taxon>
        <taxon>Streptomycetaceae</taxon>
        <taxon>Kitasatospora</taxon>
    </lineage>
</organism>
<evidence type="ECO:0000313" key="4">
    <source>
        <dbReference type="EMBL" id="GAA2253297.1"/>
    </source>
</evidence>
<dbReference type="Pfam" id="PF07228">
    <property type="entry name" value="SpoIIE"/>
    <property type="match status" value="1"/>
</dbReference>
<dbReference type="InterPro" id="IPR052016">
    <property type="entry name" value="Bact_Sigma-Reg"/>
</dbReference>
<accession>A0ABP5RBR9</accession>
<keyword evidence="5" id="KW-1185">Reference proteome</keyword>
<evidence type="ECO:0000313" key="5">
    <source>
        <dbReference type="Proteomes" id="UP001500305"/>
    </source>
</evidence>
<feature type="transmembrane region" description="Helical" evidence="2">
    <location>
        <begin position="98"/>
        <end position="120"/>
    </location>
</feature>
<dbReference type="InterPro" id="IPR036457">
    <property type="entry name" value="PPM-type-like_dom_sf"/>
</dbReference>
<feature type="domain" description="PPM-type phosphatase" evidence="3">
    <location>
        <begin position="150"/>
        <end position="364"/>
    </location>
</feature>
<evidence type="ECO:0000256" key="1">
    <source>
        <dbReference type="ARBA" id="ARBA00022801"/>
    </source>
</evidence>
<gene>
    <name evidence="4" type="ORF">GCM10010430_41320</name>
</gene>
<dbReference type="Gene3D" id="3.60.40.10">
    <property type="entry name" value="PPM-type phosphatase domain"/>
    <property type="match status" value="1"/>
</dbReference>
<dbReference type="PANTHER" id="PTHR43156:SF2">
    <property type="entry name" value="STAGE II SPORULATION PROTEIN E"/>
    <property type="match status" value="1"/>
</dbReference>
<sequence>MSDDAGGARGRPPRYVSLPPVGFRWLVLAGAVVTAATVAFDLATGPKSTFSPVLTAVPVLAGVGTRRALVPLLAGVLTTVVVLLLVFTNPFVSPVVHATAAGAVLAVALISSANVALVAARERELRQVRTVSETAQRALLRPVPSRVGSLRIAVRYLAAAAEARIGGDLYEVVRTPRGIRVLLGDVRGKGLIAVETAADVLGVFREAARAEDDLAEVATRLDSALRRDLSAEDFVTAVLLDVPQGAGPVQVVNCGHPPPLLRTATGVSEVRPPVDAPPLALLKLTGGRYQAGKVRFGEGDLLLLHTDGISEARDPGGRFYPVAERLSQLPEQDPGALLDHLVADVHAHVGAGLDDDAALLAIRRSD</sequence>
<feature type="transmembrane region" description="Helical" evidence="2">
    <location>
        <begin position="21"/>
        <end position="43"/>
    </location>
</feature>
<dbReference type="PANTHER" id="PTHR43156">
    <property type="entry name" value="STAGE II SPORULATION PROTEIN E-RELATED"/>
    <property type="match status" value="1"/>
</dbReference>
<proteinExistence type="predicted"/>
<protein>
    <recommendedName>
        <fullName evidence="3">PPM-type phosphatase domain-containing protein</fullName>
    </recommendedName>
</protein>
<dbReference type="EMBL" id="BAAATR010000018">
    <property type="protein sequence ID" value="GAA2253297.1"/>
    <property type="molecule type" value="Genomic_DNA"/>
</dbReference>
<dbReference type="RefSeq" id="WP_344637927.1">
    <property type="nucleotide sequence ID" value="NZ_BAAATR010000018.1"/>
</dbReference>
<keyword evidence="2" id="KW-0472">Membrane</keyword>
<evidence type="ECO:0000259" key="3">
    <source>
        <dbReference type="SMART" id="SM00331"/>
    </source>
</evidence>
<keyword evidence="2" id="KW-1133">Transmembrane helix</keyword>
<feature type="transmembrane region" description="Helical" evidence="2">
    <location>
        <begin position="49"/>
        <end position="65"/>
    </location>
</feature>
<evidence type="ECO:0000256" key="2">
    <source>
        <dbReference type="SAM" id="Phobius"/>
    </source>
</evidence>
<dbReference type="SMART" id="SM00331">
    <property type="entry name" value="PP2C_SIG"/>
    <property type="match status" value="1"/>
</dbReference>
<dbReference type="InterPro" id="IPR001932">
    <property type="entry name" value="PPM-type_phosphatase-like_dom"/>
</dbReference>
<keyword evidence="1" id="KW-0378">Hydrolase</keyword>
<keyword evidence="2" id="KW-0812">Transmembrane</keyword>